<reference evidence="2" key="1">
    <citation type="journal article" date="2022" name="Int. J. Syst. Evol. Microbiol.">
        <title>Anaeromyxobacter oryzae sp. nov., Anaeromyxobacter diazotrophicus sp. nov. and Anaeromyxobacter paludicola sp. nov., isolated from paddy soils.</title>
        <authorList>
            <person name="Itoh H."/>
            <person name="Xu Z."/>
            <person name="Mise K."/>
            <person name="Masuda Y."/>
            <person name="Ushijima N."/>
            <person name="Hayakawa C."/>
            <person name="Shiratori Y."/>
            <person name="Senoo K."/>
        </authorList>
    </citation>
    <scope>NUCLEOTIDE SEQUENCE [LARGE SCALE GENOMIC DNA]</scope>
    <source>
        <strain evidence="2">Red232</strain>
    </source>
</reference>
<evidence type="ECO:0000313" key="1">
    <source>
        <dbReference type="EMBL" id="BDG02848.1"/>
    </source>
</evidence>
<gene>
    <name evidence="1" type="ORF">AMOR_18440</name>
</gene>
<protein>
    <submittedName>
        <fullName evidence="1">Uncharacterized protein</fullName>
    </submittedName>
</protein>
<accession>A0ABM7WTQ6</accession>
<proteinExistence type="predicted"/>
<keyword evidence="2" id="KW-1185">Reference proteome</keyword>
<dbReference type="Proteomes" id="UP001162891">
    <property type="component" value="Chromosome"/>
</dbReference>
<name>A0ABM7WTQ6_9BACT</name>
<organism evidence="1 2">
    <name type="scientific">Anaeromyxobacter oryzae</name>
    <dbReference type="NCBI Taxonomy" id="2918170"/>
    <lineage>
        <taxon>Bacteria</taxon>
        <taxon>Pseudomonadati</taxon>
        <taxon>Myxococcota</taxon>
        <taxon>Myxococcia</taxon>
        <taxon>Myxococcales</taxon>
        <taxon>Cystobacterineae</taxon>
        <taxon>Anaeromyxobacteraceae</taxon>
        <taxon>Anaeromyxobacter</taxon>
    </lineage>
</organism>
<dbReference type="RefSeq" id="WP_248360529.1">
    <property type="nucleotide sequence ID" value="NZ_AP025591.1"/>
</dbReference>
<sequence length="196" mass="21576">MSPARLAVVPSGPTSDVGADLARWVLAVHARAAQLRSPRVSYLVVTPLGWHDRERLRSTLVACGAELLHRRPLPRWPPIATALYVRRLDPAALSRALRFEEAWSTLVPASPAEAWALALWSHRRIEAVKHAVRGPMRHVRFTLAPGVSAVLHPFHLADTDEAHVEAGRLEAALELLCALHEPAVSAVAPRWTSRAR</sequence>
<evidence type="ECO:0000313" key="2">
    <source>
        <dbReference type="Proteomes" id="UP001162891"/>
    </source>
</evidence>
<dbReference type="EMBL" id="AP025591">
    <property type="protein sequence ID" value="BDG02848.1"/>
    <property type="molecule type" value="Genomic_DNA"/>
</dbReference>